<dbReference type="InterPro" id="IPR013102">
    <property type="entry name" value="PYNP_C"/>
</dbReference>
<dbReference type="InterPro" id="IPR017459">
    <property type="entry name" value="Glycosyl_Trfase_fam3_N_dom"/>
</dbReference>
<dbReference type="Gene3D" id="3.90.1170.30">
    <property type="entry name" value="Pyrimidine nucleoside phosphorylase-like, C-terminal domain"/>
    <property type="match status" value="1"/>
</dbReference>
<dbReference type="Gene3D" id="1.20.970.10">
    <property type="entry name" value="Transferase, Pyrimidine Nucleoside Phosphorylase, Chain C"/>
    <property type="match status" value="1"/>
</dbReference>
<dbReference type="SUPFAM" id="SSF47648">
    <property type="entry name" value="Nucleoside phosphorylase/phosphoribosyltransferase N-terminal domain"/>
    <property type="match status" value="1"/>
</dbReference>
<evidence type="ECO:0000313" key="7">
    <source>
        <dbReference type="Proteomes" id="UP000279669"/>
    </source>
</evidence>
<dbReference type="InterPro" id="IPR036320">
    <property type="entry name" value="Glycosyl_Trfase_fam3_N_dom_sf"/>
</dbReference>
<dbReference type="InterPro" id="IPR036566">
    <property type="entry name" value="PYNP-like_C_sf"/>
</dbReference>
<dbReference type="Pfam" id="PF07831">
    <property type="entry name" value="PYNP_C"/>
    <property type="match status" value="1"/>
</dbReference>
<dbReference type="InterPro" id="IPR018090">
    <property type="entry name" value="Pyrmidine_PPas_bac/euk"/>
</dbReference>
<dbReference type="SMART" id="SM00941">
    <property type="entry name" value="PYNP_C"/>
    <property type="match status" value="1"/>
</dbReference>
<dbReference type="EMBL" id="REFG01000001">
    <property type="protein sequence ID" value="RMA76743.1"/>
    <property type="molecule type" value="Genomic_DNA"/>
</dbReference>
<evidence type="ECO:0000256" key="4">
    <source>
        <dbReference type="ARBA" id="ARBA00022679"/>
    </source>
</evidence>
<accession>A0ABX9UG10</accession>
<protein>
    <submittedName>
        <fullName evidence="6">Thymidine phosphorylase</fullName>
    </submittedName>
</protein>
<evidence type="ECO:0000259" key="5">
    <source>
        <dbReference type="SMART" id="SM00941"/>
    </source>
</evidence>
<gene>
    <name evidence="6" type="ORF">C8D75_0399</name>
</gene>
<dbReference type="NCBIfam" id="NF004490">
    <property type="entry name" value="PRK05820.1"/>
    <property type="match status" value="1"/>
</dbReference>
<evidence type="ECO:0000256" key="1">
    <source>
        <dbReference type="ARBA" id="ARBA00006915"/>
    </source>
</evidence>
<evidence type="ECO:0000313" key="6">
    <source>
        <dbReference type="EMBL" id="RMA76743.1"/>
    </source>
</evidence>
<dbReference type="NCBIfam" id="TIGR02644">
    <property type="entry name" value="Y_phosphoryl"/>
    <property type="match status" value="1"/>
</dbReference>
<comment type="subunit">
    <text evidence="2">Homodimer.</text>
</comment>
<dbReference type="PIRSF" id="PIRSF000478">
    <property type="entry name" value="TP_PyNP"/>
    <property type="match status" value="1"/>
</dbReference>
<comment type="caution">
    <text evidence="6">The sequence shown here is derived from an EMBL/GenBank/DDBJ whole genome shotgun (WGS) entry which is preliminary data.</text>
</comment>
<comment type="similarity">
    <text evidence="1">Belongs to the thymidine/pyrimidine-nucleoside phosphorylase family.</text>
</comment>
<dbReference type="Proteomes" id="UP000279669">
    <property type="component" value="Unassembled WGS sequence"/>
</dbReference>
<name>A0ABX9UG10_9BACT</name>
<keyword evidence="7" id="KW-1185">Reference proteome</keyword>
<dbReference type="PANTHER" id="PTHR10515">
    <property type="entry name" value="THYMIDINE PHOSPHORYLASE"/>
    <property type="match status" value="1"/>
</dbReference>
<evidence type="ECO:0000256" key="3">
    <source>
        <dbReference type="ARBA" id="ARBA00022676"/>
    </source>
</evidence>
<proteinExistence type="inferred from homology"/>
<dbReference type="InterPro" id="IPR000312">
    <property type="entry name" value="Glycosyl_Trfase_fam3"/>
</dbReference>
<evidence type="ECO:0000256" key="2">
    <source>
        <dbReference type="ARBA" id="ARBA00011738"/>
    </source>
</evidence>
<dbReference type="Pfam" id="PF02885">
    <property type="entry name" value="Glycos_trans_3N"/>
    <property type="match status" value="1"/>
</dbReference>
<organism evidence="6 7">
    <name type="scientific">Petrotoga olearia</name>
    <dbReference type="NCBI Taxonomy" id="156203"/>
    <lineage>
        <taxon>Bacteria</taxon>
        <taxon>Thermotogati</taxon>
        <taxon>Thermotogota</taxon>
        <taxon>Thermotogae</taxon>
        <taxon>Petrotogales</taxon>
        <taxon>Petrotogaceae</taxon>
        <taxon>Petrotoga</taxon>
    </lineage>
</organism>
<keyword evidence="4" id="KW-0808">Transferase</keyword>
<dbReference type="InterPro" id="IPR000053">
    <property type="entry name" value="Thymidine/pyrmidine_PPase"/>
</dbReference>
<dbReference type="PANTHER" id="PTHR10515:SF0">
    <property type="entry name" value="THYMIDINE PHOSPHORYLASE"/>
    <property type="match status" value="1"/>
</dbReference>
<reference evidence="6 7" key="1">
    <citation type="submission" date="2018-10" db="EMBL/GenBank/DDBJ databases">
        <title>Genomic Encyclopedia of Type Strains, Phase IV (KMG-IV): sequencing the most valuable type-strain genomes for metagenomic binning, comparative biology and taxonomic classification.</title>
        <authorList>
            <person name="Goeker M."/>
        </authorList>
    </citation>
    <scope>NUCLEOTIDE SEQUENCE [LARGE SCALE GENOMIC DNA]</scope>
    <source>
        <strain evidence="6 7">DSM 13574</strain>
    </source>
</reference>
<dbReference type="SUPFAM" id="SSF52418">
    <property type="entry name" value="Nucleoside phosphorylase/phosphoribosyltransferase catalytic domain"/>
    <property type="match status" value="1"/>
</dbReference>
<dbReference type="Pfam" id="PF00591">
    <property type="entry name" value="Glycos_transf_3"/>
    <property type="match status" value="1"/>
</dbReference>
<feature type="domain" description="Pyrimidine nucleoside phosphorylase C-terminal" evidence="5">
    <location>
        <begin position="363"/>
        <end position="437"/>
    </location>
</feature>
<keyword evidence="3" id="KW-0328">Glycosyltransferase</keyword>
<dbReference type="Gene3D" id="3.40.1030.10">
    <property type="entry name" value="Nucleoside phosphorylase/phosphoribosyltransferase catalytic domain"/>
    <property type="match status" value="1"/>
</dbReference>
<dbReference type="InterPro" id="IPR035902">
    <property type="entry name" value="Nuc_phospho_transferase"/>
</dbReference>
<dbReference type="SUPFAM" id="SSF54680">
    <property type="entry name" value="Pyrimidine nucleoside phosphorylase C-terminal domain"/>
    <property type="match status" value="1"/>
</dbReference>
<sequence>MIFKRLQDDDTISLGGLKLRAYDIIKNKRDAKENTKEEIEFMIRAYLDNLIPDYQVSSWLMAIFFNHLTEEESYNLTDVMLKSGDIIDLSRITGKKIDKHSTGGVGDKTTLAIAPMVASLGVKIAKLSGRSLGHTGGTIDKLESIPGFKTSLTTKEFFEIANNVGIVVAGQTGNIAPADKKLYSLRDSTATVEELSLIASSIMSKKLAITSDGILLDIKVGSGAFMKNLEDAKELGRIMLKIAKRYDKNTIALITNMDQPLGENIGNALEVMEAIDTVKGRGPKDFSELCLEISSHMASLSGIITYEEARKKLIENIEHGIVKEKMKEWIKAQGGKEEVVDDPSKYLNIAPKTIEFKAKEQGYITFIDTEKIGLASMVLGAGRQKKEDIIDKSVGLTINKKLGDKVEEGETIAKLFVSEKSDVDASLKLLNEAYNISKENPKGINKNVILDVLFSDERS</sequence>